<reference evidence="2" key="1">
    <citation type="journal article" date="2023" name="Science">
        <title>Genome structures resolve the early diversification of teleost fishes.</title>
        <authorList>
            <person name="Parey E."/>
            <person name="Louis A."/>
            <person name="Montfort J."/>
            <person name="Bouchez O."/>
            <person name="Roques C."/>
            <person name="Iampietro C."/>
            <person name="Lluch J."/>
            <person name="Castinel A."/>
            <person name="Donnadieu C."/>
            <person name="Desvignes T."/>
            <person name="Floi Bucao C."/>
            <person name="Jouanno E."/>
            <person name="Wen M."/>
            <person name="Mejri S."/>
            <person name="Dirks R."/>
            <person name="Jansen H."/>
            <person name="Henkel C."/>
            <person name="Chen W.J."/>
            <person name="Zahm M."/>
            <person name="Cabau C."/>
            <person name="Klopp C."/>
            <person name="Thompson A.W."/>
            <person name="Robinson-Rechavi M."/>
            <person name="Braasch I."/>
            <person name="Lecointre G."/>
            <person name="Bobe J."/>
            <person name="Postlethwait J.H."/>
            <person name="Berthelot C."/>
            <person name="Roest Crollius H."/>
            <person name="Guiguen Y."/>
        </authorList>
    </citation>
    <scope>NUCLEOTIDE SEQUENCE</scope>
    <source>
        <strain evidence="2">WJC10195</strain>
    </source>
</reference>
<comment type="caution">
    <text evidence="2">The sequence shown here is derived from an EMBL/GenBank/DDBJ whole genome shotgun (WGS) entry which is preliminary data.</text>
</comment>
<protein>
    <submittedName>
        <fullName evidence="2">Uncharacterized protein</fullName>
    </submittedName>
</protein>
<evidence type="ECO:0000313" key="2">
    <source>
        <dbReference type="EMBL" id="KAJ8351151.1"/>
    </source>
</evidence>
<gene>
    <name evidence="2" type="ORF">SKAU_G00226270</name>
</gene>
<feature type="region of interest" description="Disordered" evidence="1">
    <location>
        <begin position="100"/>
        <end position="123"/>
    </location>
</feature>
<evidence type="ECO:0000256" key="1">
    <source>
        <dbReference type="SAM" id="MobiDB-lite"/>
    </source>
</evidence>
<accession>A0A9Q1F4P9</accession>
<dbReference type="AlphaFoldDB" id="A0A9Q1F4P9"/>
<proteinExistence type="predicted"/>
<dbReference type="EMBL" id="JAINUF010000008">
    <property type="protein sequence ID" value="KAJ8351151.1"/>
    <property type="molecule type" value="Genomic_DNA"/>
</dbReference>
<keyword evidence="3" id="KW-1185">Reference proteome</keyword>
<organism evidence="2 3">
    <name type="scientific">Synaphobranchus kaupii</name>
    <name type="common">Kaup's arrowtooth eel</name>
    <dbReference type="NCBI Taxonomy" id="118154"/>
    <lineage>
        <taxon>Eukaryota</taxon>
        <taxon>Metazoa</taxon>
        <taxon>Chordata</taxon>
        <taxon>Craniata</taxon>
        <taxon>Vertebrata</taxon>
        <taxon>Euteleostomi</taxon>
        <taxon>Actinopterygii</taxon>
        <taxon>Neopterygii</taxon>
        <taxon>Teleostei</taxon>
        <taxon>Anguilliformes</taxon>
        <taxon>Synaphobranchidae</taxon>
        <taxon>Synaphobranchus</taxon>
    </lineage>
</organism>
<sequence length="151" mass="16085">MSPRSKALIHLSTSEQLVAEAGSSDRNGECQIGGLIPHESPSIIGSPECSEPGQTWRLPLLEYLLSSSTQSGCESPTSSSQIIYCRNTTATCTPLNRGLVSRPATREEPRPSACGGRDYPESGIPQTPNDHGGAEYLCDREADAVCVPCHL</sequence>
<name>A0A9Q1F4P9_SYNKA</name>
<evidence type="ECO:0000313" key="3">
    <source>
        <dbReference type="Proteomes" id="UP001152622"/>
    </source>
</evidence>
<dbReference type="Proteomes" id="UP001152622">
    <property type="component" value="Chromosome 8"/>
</dbReference>